<evidence type="ECO:0000313" key="1">
    <source>
        <dbReference type="EMBL" id="KAF1083947.1"/>
    </source>
</evidence>
<dbReference type="Proteomes" id="UP000798488">
    <property type="component" value="Unassembled WGS sequence"/>
</dbReference>
<organism evidence="1 2">
    <name type="scientific">Sporotomaculum syntrophicum</name>
    <dbReference type="NCBI Taxonomy" id="182264"/>
    <lineage>
        <taxon>Bacteria</taxon>
        <taxon>Bacillati</taxon>
        <taxon>Bacillota</taxon>
        <taxon>Clostridia</taxon>
        <taxon>Eubacteriales</taxon>
        <taxon>Desulfallaceae</taxon>
        <taxon>Sporotomaculum</taxon>
    </lineage>
</organism>
<name>A0A9D2WNY0_9FIRM</name>
<reference evidence="1" key="1">
    <citation type="submission" date="2016-02" db="EMBL/GenBank/DDBJ databases">
        <title>Draft Genome Sequence of Sporotomaculum syntrophicum Strain FB, a Syntrophic Benzoate Degrader.</title>
        <authorList>
            <person name="Nobu M.K."/>
            <person name="Narihiro T."/>
            <person name="Qiu Y.-L."/>
            <person name="Ohashi A."/>
            <person name="Liu W.-T."/>
            <person name="Yuji S."/>
        </authorList>
    </citation>
    <scope>NUCLEOTIDE SEQUENCE</scope>
    <source>
        <strain evidence="1">FB</strain>
    </source>
</reference>
<evidence type="ECO:0000313" key="2">
    <source>
        <dbReference type="Proteomes" id="UP000798488"/>
    </source>
</evidence>
<dbReference type="RefSeq" id="WP_161823132.1">
    <property type="nucleotide sequence ID" value="NZ_LSRS01000008.1"/>
</dbReference>
<comment type="caution">
    <text evidence="1">The sequence shown here is derived from an EMBL/GenBank/DDBJ whole genome shotgun (WGS) entry which is preliminary data.</text>
</comment>
<gene>
    <name evidence="1" type="ORF">SPSYN_02859</name>
</gene>
<dbReference type="AlphaFoldDB" id="A0A9D2WNY0"/>
<keyword evidence="2" id="KW-1185">Reference proteome</keyword>
<dbReference type="OrthoDB" id="1683857at2"/>
<sequence length="88" mass="10184">MGDLKVYVEVVAAFNPEGELRPISLTWEDGKRYNIDRVLEVRPAAARKAGGQGDRYTVHIRGQEKYIFFERSASIRGNNLGRWFVERR</sequence>
<protein>
    <submittedName>
        <fullName evidence="1">Uncharacterized protein</fullName>
    </submittedName>
</protein>
<dbReference type="EMBL" id="LSRS01000008">
    <property type="protein sequence ID" value="KAF1083947.1"/>
    <property type="molecule type" value="Genomic_DNA"/>
</dbReference>
<proteinExistence type="predicted"/>
<accession>A0A9D2WNY0</accession>